<evidence type="ECO:0000256" key="4">
    <source>
        <dbReference type="PIRSR" id="PIRSR000188-1"/>
    </source>
</evidence>
<evidence type="ECO:0000256" key="6">
    <source>
        <dbReference type="RuleBase" id="RU004417"/>
    </source>
</evidence>
<dbReference type="Gene3D" id="3.40.50.10860">
    <property type="entry name" value="Leucine Dehydrogenase, chain A, domain 1"/>
    <property type="match status" value="1"/>
</dbReference>
<organism evidence="8 9">
    <name type="scientific">Ornithinibacillus caprae</name>
    <dbReference type="NCBI Taxonomy" id="2678566"/>
    <lineage>
        <taxon>Bacteria</taxon>
        <taxon>Bacillati</taxon>
        <taxon>Bacillota</taxon>
        <taxon>Bacilli</taxon>
        <taxon>Bacillales</taxon>
        <taxon>Bacillaceae</taxon>
        <taxon>Ornithinibacillus</taxon>
    </lineage>
</organism>
<dbReference type="PIRSF" id="PIRSF000188">
    <property type="entry name" value="Phe_leu_dh"/>
    <property type="match status" value="1"/>
</dbReference>
<dbReference type="InterPro" id="IPR046346">
    <property type="entry name" value="Aminoacid_DH-like_N_sf"/>
</dbReference>
<dbReference type="EMBL" id="WOCA01000008">
    <property type="protein sequence ID" value="MUK88979.1"/>
    <property type="molecule type" value="Genomic_DNA"/>
</dbReference>
<dbReference type="Gene3D" id="3.40.50.720">
    <property type="entry name" value="NAD(P)-binding Rossmann-like Domain"/>
    <property type="match status" value="1"/>
</dbReference>
<gene>
    <name evidence="8" type="ORF">GMD78_11400</name>
</gene>
<evidence type="ECO:0000256" key="3">
    <source>
        <dbReference type="ARBA" id="ARBA00023027"/>
    </source>
</evidence>
<keyword evidence="9" id="KW-1185">Reference proteome</keyword>
<dbReference type="InterPro" id="IPR036291">
    <property type="entry name" value="NAD(P)-bd_dom_sf"/>
</dbReference>
<dbReference type="Pfam" id="PF00208">
    <property type="entry name" value="ELFV_dehydrog"/>
    <property type="match status" value="1"/>
</dbReference>
<dbReference type="SUPFAM" id="SSF53223">
    <property type="entry name" value="Aminoacid dehydrogenase-like, N-terminal domain"/>
    <property type="match status" value="1"/>
</dbReference>
<comment type="caution">
    <text evidence="8">The sequence shown here is derived from an EMBL/GenBank/DDBJ whole genome shotgun (WGS) entry which is preliminary data.</text>
</comment>
<dbReference type="SMART" id="SM00839">
    <property type="entry name" value="ELFV_dehydrog"/>
    <property type="match status" value="1"/>
</dbReference>
<evidence type="ECO:0000313" key="8">
    <source>
        <dbReference type="EMBL" id="MUK88979.1"/>
    </source>
</evidence>
<dbReference type="GO" id="GO:0000166">
    <property type="term" value="F:nucleotide binding"/>
    <property type="evidence" value="ECO:0007669"/>
    <property type="project" value="UniProtKB-KW"/>
</dbReference>
<dbReference type="Pfam" id="PF02812">
    <property type="entry name" value="ELFV_dehydrog_N"/>
    <property type="match status" value="1"/>
</dbReference>
<dbReference type="Proteomes" id="UP000469125">
    <property type="component" value="Unassembled WGS sequence"/>
</dbReference>
<proteinExistence type="inferred from homology"/>
<keyword evidence="3 5" id="KW-0520">NAD</keyword>
<dbReference type="InterPro" id="IPR006097">
    <property type="entry name" value="Glu/Leu/Phe/Val/Trp_DH_dimer"/>
</dbReference>
<dbReference type="InterPro" id="IPR033524">
    <property type="entry name" value="Glu/Leu/Phe/Val_DH_AS"/>
</dbReference>
<feature type="binding site" evidence="5">
    <location>
        <begin position="197"/>
        <end position="202"/>
    </location>
    <ligand>
        <name>NAD(+)</name>
        <dbReference type="ChEBI" id="CHEBI:57540"/>
    </ligand>
</feature>
<keyword evidence="5" id="KW-0547">Nucleotide-binding</keyword>
<reference evidence="8 9" key="1">
    <citation type="submission" date="2019-11" db="EMBL/GenBank/DDBJ databases">
        <authorList>
            <person name="Li X."/>
        </authorList>
    </citation>
    <scope>NUCLEOTIDE SEQUENCE [LARGE SCALE GENOMIC DNA]</scope>
    <source>
        <strain evidence="8 9">L9</strain>
    </source>
</reference>
<dbReference type="InterPro" id="IPR016211">
    <property type="entry name" value="Glu/Phe/Leu/Val/Trp_DH_bac/arc"/>
</dbReference>
<dbReference type="InterPro" id="IPR006095">
    <property type="entry name" value="Glu/Leu/Phe/Val/Trp_DH"/>
</dbReference>
<dbReference type="InterPro" id="IPR006096">
    <property type="entry name" value="Glu/Leu/Phe/Val/Trp_DH_C"/>
</dbReference>
<sequence length="387" mass="42539">MKWRDFTVNQQLVNNSQVEQDMFQKIVGHEQVVFCNDPATGLQAIIAIHNTTLGPALGGTRMYPYASVDDALDDVLRLSEGMTHKCAAADIDFGGGKAVIIGDPKKDKSAALFRAFGQFVDSLNGRFYTGTDMGTTMDDFVQASKETNFINGIPEEYGGSGDSSVPTAQGVIYGLMATNKFLFGSDHLHGRTYAIQGLGKVGYKVAEQLLQAGAKVIVTDIYEEVIQSIQTKASELGTTVTVVNSDEIYKVEADIFVPCAMGGIVNDQTIPRLQVKAVVGSANNQLKDNLHAKELHDRGILYAPDYIVNAGGLIQVADELYGPNKERVLLKTKAIYQSLLEIYEQANLDVITTLEAANRKCQNRLEQQLKRNNFFTRTRSPKWQIKE</sequence>
<dbReference type="GO" id="GO:0016639">
    <property type="term" value="F:oxidoreductase activity, acting on the CH-NH2 group of donors, NAD or NADP as acceptor"/>
    <property type="evidence" value="ECO:0007669"/>
    <property type="project" value="InterPro"/>
</dbReference>
<protein>
    <submittedName>
        <fullName evidence="8">Leucine dehydrogenase</fullName>
    </submittedName>
</protein>
<feature type="active site" description="Proton donor/acceptor" evidence="4">
    <location>
        <position position="97"/>
    </location>
</feature>
<evidence type="ECO:0000256" key="2">
    <source>
        <dbReference type="ARBA" id="ARBA00023002"/>
    </source>
</evidence>
<dbReference type="CDD" id="cd01075">
    <property type="entry name" value="NAD_bind_Leu_Phe_Val_DH"/>
    <property type="match status" value="1"/>
</dbReference>
<feature type="domain" description="Glutamate/phenylalanine/leucine/valine/L-tryptophan dehydrogenase C-terminal" evidence="7">
    <location>
        <begin position="164"/>
        <end position="373"/>
    </location>
</feature>
<dbReference type="GO" id="GO:0006520">
    <property type="term" value="P:amino acid metabolic process"/>
    <property type="evidence" value="ECO:0007669"/>
    <property type="project" value="InterPro"/>
</dbReference>
<comment type="similarity">
    <text evidence="1 6">Belongs to the Glu/Leu/Phe/Val dehydrogenases family.</text>
</comment>
<dbReference type="FunFam" id="3.40.50.10860:FF:000010">
    <property type="entry name" value="Leucine dehydrogenase"/>
    <property type="match status" value="1"/>
</dbReference>
<dbReference type="PANTHER" id="PTHR42722">
    <property type="entry name" value="LEUCINE DEHYDROGENASE"/>
    <property type="match status" value="1"/>
</dbReference>
<dbReference type="SUPFAM" id="SSF51735">
    <property type="entry name" value="NAD(P)-binding Rossmann-fold domains"/>
    <property type="match status" value="1"/>
</dbReference>
<dbReference type="PROSITE" id="PS00074">
    <property type="entry name" value="GLFV_DEHYDROGENASE"/>
    <property type="match status" value="1"/>
</dbReference>
<evidence type="ECO:0000256" key="1">
    <source>
        <dbReference type="ARBA" id="ARBA00006382"/>
    </source>
</evidence>
<evidence type="ECO:0000256" key="5">
    <source>
        <dbReference type="PIRSR" id="PIRSR000188-2"/>
    </source>
</evidence>
<name>A0A6N8FMK5_9BACI</name>
<evidence type="ECO:0000313" key="9">
    <source>
        <dbReference type="Proteomes" id="UP000469125"/>
    </source>
</evidence>
<dbReference type="PANTHER" id="PTHR42722:SF1">
    <property type="entry name" value="VALINE DEHYDROGENASE"/>
    <property type="match status" value="1"/>
</dbReference>
<dbReference type="AlphaFoldDB" id="A0A6N8FMK5"/>
<evidence type="ECO:0000259" key="7">
    <source>
        <dbReference type="SMART" id="SM00839"/>
    </source>
</evidence>
<dbReference type="PRINTS" id="PR00082">
    <property type="entry name" value="GLFDHDRGNASE"/>
</dbReference>
<accession>A0A6N8FMK5</accession>
<keyword evidence="2 6" id="KW-0560">Oxidoreductase</keyword>